<name>A0A0E9QY57_ANGAN</name>
<dbReference type="EMBL" id="GBXM01087175">
    <property type="protein sequence ID" value="JAH21402.1"/>
    <property type="molecule type" value="Transcribed_RNA"/>
</dbReference>
<organism evidence="1">
    <name type="scientific">Anguilla anguilla</name>
    <name type="common">European freshwater eel</name>
    <name type="synonym">Muraena anguilla</name>
    <dbReference type="NCBI Taxonomy" id="7936"/>
    <lineage>
        <taxon>Eukaryota</taxon>
        <taxon>Metazoa</taxon>
        <taxon>Chordata</taxon>
        <taxon>Craniata</taxon>
        <taxon>Vertebrata</taxon>
        <taxon>Euteleostomi</taxon>
        <taxon>Actinopterygii</taxon>
        <taxon>Neopterygii</taxon>
        <taxon>Teleostei</taxon>
        <taxon>Anguilliformes</taxon>
        <taxon>Anguillidae</taxon>
        <taxon>Anguilla</taxon>
    </lineage>
</organism>
<reference evidence="1" key="1">
    <citation type="submission" date="2014-11" db="EMBL/GenBank/DDBJ databases">
        <authorList>
            <person name="Amaro Gonzalez C."/>
        </authorList>
    </citation>
    <scope>NUCLEOTIDE SEQUENCE</scope>
</reference>
<reference evidence="1" key="2">
    <citation type="journal article" date="2015" name="Fish Shellfish Immunol.">
        <title>Early steps in the European eel (Anguilla anguilla)-Vibrio vulnificus interaction in the gills: Role of the RtxA13 toxin.</title>
        <authorList>
            <person name="Callol A."/>
            <person name="Pajuelo D."/>
            <person name="Ebbesson L."/>
            <person name="Teles M."/>
            <person name="MacKenzie S."/>
            <person name="Amaro C."/>
        </authorList>
    </citation>
    <scope>NUCLEOTIDE SEQUENCE</scope>
</reference>
<protein>
    <submittedName>
        <fullName evidence="1">Uncharacterized protein</fullName>
    </submittedName>
</protein>
<dbReference type="AlphaFoldDB" id="A0A0E9QY57"/>
<sequence length="59" mass="6931">MSNKQLKHQLSSEGLKQKHVLSQITDIQLVRCDYSEHVSLNILGCLKEYFEKYQHLKSL</sequence>
<accession>A0A0E9QY57</accession>
<evidence type="ECO:0000313" key="1">
    <source>
        <dbReference type="EMBL" id="JAH21402.1"/>
    </source>
</evidence>
<proteinExistence type="predicted"/>